<evidence type="ECO:0000313" key="5">
    <source>
        <dbReference type="Proteomes" id="UP000623301"/>
    </source>
</evidence>
<dbReference type="PANTHER" id="PTHR42693:SF53">
    <property type="entry name" value="ENDO-4-O-SULFATASE"/>
    <property type="match status" value="1"/>
</dbReference>
<dbReference type="PANTHER" id="PTHR42693">
    <property type="entry name" value="ARYLSULFATASE FAMILY MEMBER"/>
    <property type="match status" value="1"/>
</dbReference>
<dbReference type="EMBL" id="JAEHFJ010000010">
    <property type="protein sequence ID" value="MBJ2175935.1"/>
    <property type="molecule type" value="Genomic_DNA"/>
</dbReference>
<protein>
    <submittedName>
        <fullName evidence="4">Arylsulfatase</fullName>
    </submittedName>
</protein>
<dbReference type="InterPro" id="IPR017850">
    <property type="entry name" value="Alkaline_phosphatase_core_sf"/>
</dbReference>
<dbReference type="Pfam" id="PF00884">
    <property type="entry name" value="Sulfatase"/>
    <property type="match status" value="1"/>
</dbReference>
<feature type="domain" description="Sulfatase N-terminal" evidence="3">
    <location>
        <begin position="59"/>
        <end position="368"/>
    </location>
</feature>
<evidence type="ECO:0000313" key="4">
    <source>
        <dbReference type="EMBL" id="MBJ2175935.1"/>
    </source>
</evidence>
<organism evidence="4 5">
    <name type="scientific">Aureibaculum flavum</name>
    <dbReference type="NCBI Taxonomy" id="2795986"/>
    <lineage>
        <taxon>Bacteria</taxon>
        <taxon>Pseudomonadati</taxon>
        <taxon>Bacteroidota</taxon>
        <taxon>Flavobacteriia</taxon>
        <taxon>Flavobacteriales</taxon>
        <taxon>Flavobacteriaceae</taxon>
        <taxon>Aureibaculum</taxon>
    </lineage>
</organism>
<dbReference type="InterPro" id="IPR000917">
    <property type="entry name" value="Sulfatase_N"/>
</dbReference>
<keyword evidence="2" id="KW-0378">Hydrolase</keyword>
<comment type="similarity">
    <text evidence="1">Belongs to the sulfatase family.</text>
</comment>
<dbReference type="Gene3D" id="3.30.1120.10">
    <property type="match status" value="1"/>
</dbReference>
<proteinExistence type="inferred from homology"/>
<accession>A0ABS0WVB4</accession>
<name>A0ABS0WVB4_9FLAO</name>
<dbReference type="SUPFAM" id="SSF53649">
    <property type="entry name" value="Alkaline phosphatase-like"/>
    <property type="match status" value="1"/>
</dbReference>
<evidence type="ECO:0000256" key="1">
    <source>
        <dbReference type="ARBA" id="ARBA00008779"/>
    </source>
</evidence>
<keyword evidence="5" id="KW-1185">Reference proteome</keyword>
<dbReference type="CDD" id="cd16146">
    <property type="entry name" value="ARS_like"/>
    <property type="match status" value="1"/>
</dbReference>
<dbReference type="Gene3D" id="3.40.720.10">
    <property type="entry name" value="Alkaline Phosphatase, subunit A"/>
    <property type="match status" value="1"/>
</dbReference>
<dbReference type="Proteomes" id="UP000623301">
    <property type="component" value="Unassembled WGS sequence"/>
</dbReference>
<gene>
    <name evidence="4" type="ORF">JBL43_16895</name>
</gene>
<reference evidence="4 5" key="1">
    <citation type="submission" date="2020-12" db="EMBL/GenBank/DDBJ databases">
        <title>Aureibaculum luteum sp. nov. and Aureibaculum flavum sp. nov., novel members of the family Flavobacteriaceae isolated from Antarctic intertidal sediments.</title>
        <authorList>
            <person name="He X."/>
            <person name="Zhang X."/>
        </authorList>
    </citation>
    <scope>NUCLEOTIDE SEQUENCE [LARGE SCALE GENOMIC DNA]</scope>
    <source>
        <strain evidence="4 5">A20</strain>
    </source>
</reference>
<comment type="caution">
    <text evidence="4">The sequence shown here is derived from an EMBL/GenBank/DDBJ whole genome shotgun (WGS) entry which is preliminary data.</text>
</comment>
<dbReference type="RefSeq" id="WP_198680019.1">
    <property type="nucleotide sequence ID" value="NZ_JAEHFJ010000010.1"/>
</dbReference>
<evidence type="ECO:0000256" key="2">
    <source>
        <dbReference type="ARBA" id="ARBA00022801"/>
    </source>
</evidence>
<sequence>MMILTGYGTKQNNGRTDKKLLSNMIKMKKSRLLFLVFTSCLMHVTILYAQVNKNAKQKPNIIIVITDDQGKGDLACEGNPYIKTPTIDKLYTQSIRFTNYHVSTTCAPTRGALMSGRHSNRVNVFHTINGRSILFEDEVILPQIFAQNGYTNAMFGKWHLGDNYPYRPEDRGFHEVVRHGGGGIGQGPDYWGNDYFDDTYWHNGKMEKYEGYCTDVFFDNALRFIETNKDNPFFCYISTNAPHSPYNLPKKYFDMYQGKDFEKLNPRLKRFYGMITNMDDNFKRLEDKLDDLDILDNTILIFTTDNGTSAGRGTYNAGLRGGKGSQYDGGHRVPLYIRWPDGKLTGGKDIDKLVAHYDLLPTFVDLLGLDFNPIKPLDGKSFKPLLTDENALWENRILYMDTQREQNLIKYRKYTVMDDNWRLVDGKELYDMRKDLGQENNIIDAHPEVASRLAVGYEKWWESFVDEGVNEQYAYIKVGSPKENPSRISAHDMIVGKYSGSWHQNGAITGTKAGGKWKIEFVEDGEYAISLRRFPRESGLAINATFPAQKEAVEYDKTSPASIKSDFKEAFLYVANISKTIEITKGQDEVTFKGKIPAGKYDMEAQLIDEDDRVHPAYYVYIEKIASK</sequence>
<evidence type="ECO:0000259" key="3">
    <source>
        <dbReference type="Pfam" id="PF00884"/>
    </source>
</evidence>
<dbReference type="InterPro" id="IPR050738">
    <property type="entry name" value="Sulfatase"/>
</dbReference>